<keyword evidence="4" id="KW-1185">Reference proteome</keyword>
<evidence type="ECO:0000256" key="1">
    <source>
        <dbReference type="SAM" id="MobiDB-lite"/>
    </source>
</evidence>
<sequence>MNPPRRSTTTPPTSERPSTPTQDTPPLPPGLSSSFHSHSNSGSQLRTPPSQKNDPYHHHLQQSQSKILGRKTGTKKYPPPIEHKAQTPKRPAPSAPGLIGRVSSLFTSPSSSGGGNLTVPDTTIPEDAVENGRDDRSAAPPSVKPK</sequence>
<evidence type="ECO:0000313" key="3">
    <source>
        <dbReference type="EMBL" id="KIL58947.1"/>
    </source>
</evidence>
<proteinExistence type="predicted"/>
<organism evidence="2 4">
    <name type="scientific">Amanita muscaria (strain Koide BX008)</name>
    <dbReference type="NCBI Taxonomy" id="946122"/>
    <lineage>
        <taxon>Eukaryota</taxon>
        <taxon>Fungi</taxon>
        <taxon>Dikarya</taxon>
        <taxon>Basidiomycota</taxon>
        <taxon>Agaricomycotina</taxon>
        <taxon>Agaricomycetes</taxon>
        <taxon>Agaricomycetidae</taxon>
        <taxon>Agaricales</taxon>
        <taxon>Pluteineae</taxon>
        <taxon>Amanitaceae</taxon>
        <taxon>Amanita</taxon>
    </lineage>
</organism>
<evidence type="ECO:0000313" key="2">
    <source>
        <dbReference type="EMBL" id="KIL58945.1"/>
    </source>
</evidence>
<protein>
    <submittedName>
        <fullName evidence="2">Uncharacterized protein</fullName>
    </submittedName>
</protein>
<feature type="compositionally biased region" description="Polar residues" evidence="1">
    <location>
        <begin position="44"/>
        <end position="53"/>
    </location>
</feature>
<name>A0A0C2S849_AMAMK</name>
<feature type="compositionally biased region" description="Low complexity" evidence="1">
    <location>
        <begin position="1"/>
        <end position="21"/>
    </location>
</feature>
<accession>A0A0C2S849</accession>
<reference evidence="2 4" key="1">
    <citation type="submission" date="2014-04" db="EMBL/GenBank/DDBJ databases">
        <title>Evolutionary Origins and Diversification of the Mycorrhizal Mutualists.</title>
        <authorList>
            <consortium name="DOE Joint Genome Institute"/>
            <consortium name="Mycorrhizal Genomics Consortium"/>
            <person name="Kohler A."/>
            <person name="Kuo A."/>
            <person name="Nagy L.G."/>
            <person name="Floudas D."/>
            <person name="Copeland A."/>
            <person name="Barry K.W."/>
            <person name="Cichocki N."/>
            <person name="Veneault-Fourrey C."/>
            <person name="LaButti K."/>
            <person name="Lindquist E.A."/>
            <person name="Lipzen A."/>
            <person name="Lundell T."/>
            <person name="Morin E."/>
            <person name="Murat C."/>
            <person name="Riley R."/>
            <person name="Ohm R."/>
            <person name="Sun H."/>
            <person name="Tunlid A."/>
            <person name="Henrissat B."/>
            <person name="Grigoriev I.V."/>
            <person name="Hibbett D.S."/>
            <person name="Martin F."/>
        </authorList>
    </citation>
    <scope>NUCLEOTIDE SEQUENCE [LARGE SCALE GENOMIC DNA]</scope>
    <source>
        <strain evidence="2 4">Koide BX008</strain>
    </source>
</reference>
<dbReference type="Proteomes" id="UP000054549">
    <property type="component" value="Unassembled WGS sequence"/>
</dbReference>
<dbReference type="OrthoDB" id="3259156at2759"/>
<feature type="region of interest" description="Disordered" evidence="1">
    <location>
        <begin position="1"/>
        <end position="146"/>
    </location>
</feature>
<dbReference type="AlphaFoldDB" id="A0A0C2S849"/>
<dbReference type="EMBL" id="KN818326">
    <property type="protein sequence ID" value="KIL58945.1"/>
    <property type="molecule type" value="Genomic_DNA"/>
</dbReference>
<feature type="non-terminal residue" evidence="2">
    <location>
        <position position="146"/>
    </location>
</feature>
<gene>
    <name evidence="2" type="ORF">M378DRAFT_15201</name>
    <name evidence="3" type="ORF">M378DRAFT_15202</name>
</gene>
<feature type="compositionally biased region" description="Low complexity" evidence="1">
    <location>
        <begin position="30"/>
        <end position="43"/>
    </location>
</feature>
<dbReference type="EMBL" id="KN818326">
    <property type="protein sequence ID" value="KIL58947.1"/>
    <property type="molecule type" value="Genomic_DNA"/>
</dbReference>
<evidence type="ECO:0000313" key="4">
    <source>
        <dbReference type="Proteomes" id="UP000054549"/>
    </source>
</evidence>
<dbReference type="HOGENOM" id="CLU_1781844_0_0_1"/>